<organism evidence="1 2">
    <name type="scientific">Trueperella pyogenes</name>
    <dbReference type="NCBI Taxonomy" id="1661"/>
    <lineage>
        <taxon>Bacteria</taxon>
        <taxon>Bacillati</taxon>
        <taxon>Actinomycetota</taxon>
        <taxon>Actinomycetes</taxon>
        <taxon>Actinomycetales</taxon>
        <taxon>Actinomycetaceae</taxon>
        <taxon>Trueperella</taxon>
    </lineage>
</organism>
<evidence type="ECO:0000313" key="2">
    <source>
        <dbReference type="Proteomes" id="UP000275951"/>
    </source>
</evidence>
<gene>
    <name evidence="1" type="ORF">EBQ10_03620</name>
</gene>
<dbReference type="EMBL" id="CP033905">
    <property type="protein sequence ID" value="AZR06468.1"/>
    <property type="molecule type" value="Genomic_DNA"/>
</dbReference>
<protein>
    <submittedName>
        <fullName evidence="1">Uncharacterized protein</fullName>
    </submittedName>
</protein>
<dbReference type="Proteomes" id="UP000275951">
    <property type="component" value="Chromosome"/>
</dbReference>
<proteinExistence type="predicted"/>
<sequence>MKKFEKITAIIPLLESENRHGEWIVDTESKGTPEDPIQFPFVGYSAAAHRLIEAVHECVDDLRDEMNVFNYMGVLESYGLNGEKDVLAADVSSCDAKCTLAMILTIIRQDRFCEGLLLSYLENGKMLEWMKRLQEIDNQ</sequence>
<dbReference type="Pfam" id="PF20118">
    <property type="entry name" value="DUF6508"/>
    <property type="match status" value="1"/>
</dbReference>
<dbReference type="InterPro" id="IPR045425">
    <property type="entry name" value="DUF6508"/>
</dbReference>
<dbReference type="AlphaFoldDB" id="A0A3Q9GJR3"/>
<evidence type="ECO:0000313" key="1">
    <source>
        <dbReference type="EMBL" id="AZR06468.1"/>
    </source>
</evidence>
<name>A0A3Q9GJR3_9ACTO</name>
<dbReference type="RefSeq" id="WP_114949454.1">
    <property type="nucleotide sequence ID" value="NZ_CP033905.1"/>
</dbReference>
<accession>A0A3Q9GJR3</accession>
<reference evidence="1 2" key="1">
    <citation type="submission" date="2018-11" db="EMBL/GenBank/DDBJ databases">
        <title>Multidrug-resistant genes are associated with an 42-kb island TGI1 carrying a complex class 1 integron in a Trueperella pyogenes.</title>
        <authorList>
            <person name="Dong W."/>
        </authorList>
    </citation>
    <scope>NUCLEOTIDE SEQUENCE [LARGE SCALE GENOMIC DNA]</scope>
    <source>
        <strain evidence="1 2">TP4</strain>
    </source>
</reference>